<keyword evidence="6 15" id="KW-0547">Nucleotide-binding</keyword>
<dbReference type="PROSITE" id="PS00107">
    <property type="entry name" value="PROTEIN_KINASE_ATP"/>
    <property type="match status" value="1"/>
</dbReference>
<keyword evidence="12" id="KW-0675">Receptor</keyword>
<dbReference type="InterPro" id="IPR017441">
    <property type="entry name" value="Protein_kinase_ATP_BS"/>
</dbReference>
<dbReference type="Pfam" id="PF07714">
    <property type="entry name" value="PK_Tyr_Ser-Thr"/>
    <property type="match status" value="1"/>
</dbReference>
<dbReference type="InterPro" id="IPR032778">
    <property type="entry name" value="GF_recep_IV"/>
</dbReference>
<dbReference type="Pfam" id="PF01030">
    <property type="entry name" value="Recep_L_domain"/>
    <property type="match status" value="2"/>
</dbReference>
<dbReference type="InterPro" id="IPR036941">
    <property type="entry name" value="Rcpt_L-dom_sf"/>
</dbReference>
<dbReference type="Gene3D" id="3.80.20.20">
    <property type="entry name" value="Receptor L-domain"/>
    <property type="match status" value="3"/>
</dbReference>
<name>A0A5K3FPR9_MESCO</name>
<evidence type="ECO:0000256" key="1">
    <source>
        <dbReference type="ARBA" id="ARBA00004479"/>
    </source>
</evidence>
<dbReference type="InterPro" id="IPR000719">
    <property type="entry name" value="Prot_kinase_dom"/>
</dbReference>
<comment type="subcellular location">
    <subcellularLocation>
        <location evidence="1">Membrane</location>
        <topology evidence="1">Single-pass type I membrane protein</topology>
    </subcellularLocation>
</comment>
<dbReference type="InterPro" id="IPR009030">
    <property type="entry name" value="Growth_fac_rcpt_cys_sf"/>
</dbReference>
<dbReference type="CDD" id="cd00064">
    <property type="entry name" value="FU"/>
    <property type="match status" value="4"/>
</dbReference>
<sequence length="1823" mass="201044">MGDLNVLPLLLTFLHLSLSLGDHPTIEEQELIAHELVNPFTPYFRDPKYQGKRICSGFASWQDAIFDNYKKLKTKFTRNCSHILGNLFISEIGPDHDVDFLNTIEEVSGYVFIHRVTKTHFSLPNLRLIRGEEAVQIRGQNFSLLVTETYSSKDKFLIEIAFPSLEAILTHGVGFFDNPGLCYAPFSVNWDDILEYPELQPVVLVPTSDPSATADWSAACESRFNAASGTTLTSAPYFTTPSGHQVDNNGLQTENDALPYQNVSSQQEIRQVTSVGEVTEPILLSTWIDTSTSGPTTSTGITIAGMHQNLDSEVEQNGETPSRASGVDKNSIDLTIDNEERRNMSINGSAVSENTGIVSSSNGTPNFMEKATVNEPAETKQLKTDVQPSNDTAASMIKEGSNTTGALRHLVEFIKEDIALASTKNSVQVETRLNWKCDDACPVHNGKSFCWGPSANQCQTLRKCQTRVCRGPNRCVTEGEIEECCHEECAGGCSGTRASECMACRRYSQDGNCVAACLPTRYYNIHTSSWEPNPNGKVSLGHVCVASCPDGFLRDRDHCVLKCSRPGTQKAGKVCVQCPKTGCPKVCSAKQLQAPTIDFLYKSLLHKMENCTSWEGSLILKRQSFEGDAFNNLTKEKESVNFADLKRGLGNLVEITGGLYIGTDNWAHWLRNLTFLSKLRRIGGETQRGYESPLSIIHNRHLEYLGLSSLTFVGVRKGGIHIAYNPKLCFVDTINWQQLMWSPAALRTRMVRRQRQVAFPVTFPNRPTVDCVAEGQQCDASVCALADGCWGPGPENCFTCAHWYIQDRGEPNRCVRNCSLIDGGYYPVVVTKITGANTTTERRLCARCHTECGSAAGACYGPGADQCNHGCAHVKDGDFCRPQCPITKYPDKNNTCQECATACSSYAQTSVSDVEPTNGSEVCTGPGDWFGQGGCSHCLQVIATATVESENSSGLPCLTAYQACPSGTFLYLIGVPRNGQGSAQTRIASDSSLVSLPAAVKTRLAEWLASHQRGGGGAVTARVCAPCHAECRDGCSGPSPNQCVRCRRAKFQGRCVAECREDTYKVSLRNDEVICLPCHVECSQGCRGPSNADCFACRHYKLYPHKNRTQWICVETCPAGSAIHMERGTNSTVMEAVCHSTEEFPILQPDSSAHPSDHFLFGDWTDVISPRLLHNLSWVSTGLLAFTGLLALILGLCFAYACARIVVRGTKMRSGLGESQSKESLLMQCDRFWMKAILVAEPHYEQTGKMAKLRKKRNRAASHLKRTTINTGDERGPAISPNSDTMPDMATLLIIPECQLQLGSRVGGGAFGSVFRGVWFKGPLSPGFAKKVTELLATVDCAKPQFVTSDSLVEDTTYACTEREYLTVEEDTSVDEMNSPEQHSAPRQDSPRQEFQFTELVAETGKTEGDSEKEGEESQIEGVEKRVVAIKVLNDEADPSTCKALLEEARVMATVNHPCCLRLLALCMTARPQLVTSFLPLGCLLSYLHRFGGPAKIDRDAITPHMMLNWAAQIASGMAYLASRGIIHRDLAARNVLVETPEQIKITDFGLAKCIEDADGEYKAKGGLMPIKWLAIECIKKRVFSSKSDVWAYGVTLWEVFTFGRKPFERIPARHLIHHLESGLRLNQPSTVSLDLYALMVECWQEDPERRPEFGELFQRVSFMQLDAERFLSFEPGRSRLWSDSGLTASTSDAFATSLLNTESISTTNTSTINRSKLSSETLAITATSSYLNYFGRDNDGVRYTSPPSDDRYGVMMATVTRQQQPTEPLECISEHIENEDEQRRCRELGSFDSPVTAVKTSTLVFVEDYLEPKQETPRRQHQ</sequence>
<dbReference type="InterPro" id="IPR001245">
    <property type="entry name" value="Ser-Thr/Tyr_kinase_cat_dom"/>
</dbReference>
<dbReference type="Gene3D" id="1.10.510.10">
    <property type="entry name" value="Transferase(Phosphotransferase) domain 1"/>
    <property type="match status" value="1"/>
</dbReference>
<dbReference type="PRINTS" id="PR00109">
    <property type="entry name" value="TYRKINASE"/>
</dbReference>
<evidence type="ECO:0000256" key="17">
    <source>
        <dbReference type="SAM" id="SignalP"/>
    </source>
</evidence>
<dbReference type="SMART" id="SM00261">
    <property type="entry name" value="FU"/>
    <property type="match status" value="6"/>
</dbReference>
<dbReference type="InterPro" id="IPR050122">
    <property type="entry name" value="RTK"/>
</dbReference>
<feature type="domain" description="Protein kinase" evidence="18">
    <location>
        <begin position="1300"/>
        <end position="1664"/>
    </location>
</feature>
<dbReference type="Gene3D" id="3.30.200.20">
    <property type="entry name" value="Phosphorylase Kinase, domain 1"/>
    <property type="match status" value="2"/>
</dbReference>
<feature type="chain" id="PRO_5024278150" description="receptor protein-tyrosine kinase" evidence="17">
    <location>
        <begin position="22"/>
        <end position="1823"/>
    </location>
</feature>
<dbReference type="PANTHER" id="PTHR24416">
    <property type="entry name" value="TYROSINE-PROTEIN KINASE RECEPTOR"/>
    <property type="match status" value="1"/>
</dbReference>
<evidence type="ECO:0000256" key="14">
    <source>
        <dbReference type="ARBA" id="ARBA00051243"/>
    </source>
</evidence>
<comment type="catalytic activity">
    <reaction evidence="14">
        <text>L-tyrosyl-[protein] + ATP = O-phospho-L-tyrosyl-[protein] + ADP + H(+)</text>
        <dbReference type="Rhea" id="RHEA:10596"/>
        <dbReference type="Rhea" id="RHEA-COMP:10136"/>
        <dbReference type="Rhea" id="RHEA-COMP:20101"/>
        <dbReference type="ChEBI" id="CHEBI:15378"/>
        <dbReference type="ChEBI" id="CHEBI:30616"/>
        <dbReference type="ChEBI" id="CHEBI:46858"/>
        <dbReference type="ChEBI" id="CHEBI:61978"/>
        <dbReference type="ChEBI" id="CHEBI:456216"/>
        <dbReference type="EC" id="2.7.10.1"/>
    </reaction>
</comment>
<evidence type="ECO:0000256" key="16">
    <source>
        <dbReference type="SAM" id="MobiDB-lite"/>
    </source>
</evidence>
<dbReference type="GO" id="GO:0038127">
    <property type="term" value="P:ERBB signaling pathway"/>
    <property type="evidence" value="ECO:0007669"/>
    <property type="project" value="UniProtKB-ARBA"/>
</dbReference>
<protein>
    <recommendedName>
        <fullName evidence="2">receptor protein-tyrosine kinase</fullName>
        <ecNumber evidence="2">2.7.10.1</ecNumber>
    </recommendedName>
</protein>
<keyword evidence="8 15" id="KW-0067">ATP-binding</keyword>
<evidence type="ECO:0000256" key="13">
    <source>
        <dbReference type="ARBA" id="ARBA00023180"/>
    </source>
</evidence>
<evidence type="ECO:0000256" key="10">
    <source>
        <dbReference type="ARBA" id="ARBA00023136"/>
    </source>
</evidence>
<evidence type="ECO:0000259" key="18">
    <source>
        <dbReference type="PROSITE" id="PS50011"/>
    </source>
</evidence>
<dbReference type="GO" id="GO:0005524">
    <property type="term" value="F:ATP binding"/>
    <property type="evidence" value="ECO:0007669"/>
    <property type="project" value="UniProtKB-UniRule"/>
</dbReference>
<evidence type="ECO:0000256" key="5">
    <source>
        <dbReference type="ARBA" id="ARBA00022692"/>
    </source>
</evidence>
<keyword evidence="9" id="KW-1133">Transmembrane helix</keyword>
<evidence type="ECO:0000256" key="9">
    <source>
        <dbReference type="ARBA" id="ARBA00022989"/>
    </source>
</evidence>
<dbReference type="GO" id="GO:0022008">
    <property type="term" value="P:neurogenesis"/>
    <property type="evidence" value="ECO:0007669"/>
    <property type="project" value="TreeGrafter"/>
</dbReference>
<dbReference type="PROSITE" id="PS50011">
    <property type="entry name" value="PROTEIN_KINASE_DOM"/>
    <property type="match status" value="1"/>
</dbReference>
<evidence type="ECO:0000256" key="8">
    <source>
        <dbReference type="ARBA" id="ARBA00022840"/>
    </source>
</evidence>
<reference evidence="19" key="1">
    <citation type="submission" date="2019-11" db="UniProtKB">
        <authorList>
            <consortium name="WormBaseParasite"/>
        </authorList>
    </citation>
    <scope>IDENTIFICATION</scope>
</reference>
<dbReference type="PANTHER" id="PTHR24416:SF566">
    <property type="entry name" value="EPIDERMAL GROWTH FACTOR RECEPTOR"/>
    <property type="match status" value="1"/>
</dbReference>
<dbReference type="GO" id="GO:0043235">
    <property type="term" value="C:receptor complex"/>
    <property type="evidence" value="ECO:0007669"/>
    <property type="project" value="TreeGrafter"/>
</dbReference>
<dbReference type="InterPro" id="IPR006212">
    <property type="entry name" value="Furin_repeat"/>
</dbReference>
<organism evidence="19">
    <name type="scientific">Mesocestoides corti</name>
    <name type="common">Flatworm</name>
    <dbReference type="NCBI Taxonomy" id="53468"/>
    <lineage>
        <taxon>Eukaryota</taxon>
        <taxon>Metazoa</taxon>
        <taxon>Spiralia</taxon>
        <taxon>Lophotrochozoa</taxon>
        <taxon>Platyhelminthes</taxon>
        <taxon>Cestoda</taxon>
        <taxon>Eucestoda</taxon>
        <taxon>Cyclophyllidea</taxon>
        <taxon>Mesocestoididae</taxon>
        <taxon>Mesocestoides</taxon>
    </lineage>
</organism>
<dbReference type="WBParaSite" id="MCU_008987-RA">
    <property type="protein sequence ID" value="MCU_008987-RA"/>
    <property type="gene ID" value="MCU_008987"/>
</dbReference>
<dbReference type="InterPro" id="IPR006211">
    <property type="entry name" value="Furin-like_Cys-rich_dom"/>
</dbReference>
<dbReference type="Gene3D" id="2.10.220.10">
    <property type="entry name" value="Hormone Receptor, Insulin-like Growth Factor Receptor 1, Chain A, domain 2"/>
    <property type="match status" value="3"/>
</dbReference>
<feature type="binding site" evidence="15">
    <location>
        <position position="1331"/>
    </location>
    <ligand>
        <name>ATP</name>
        <dbReference type="ChEBI" id="CHEBI:30616"/>
    </ligand>
</feature>
<dbReference type="GO" id="GO:0004714">
    <property type="term" value="F:transmembrane receptor protein tyrosine kinase activity"/>
    <property type="evidence" value="ECO:0007669"/>
    <property type="project" value="UniProtKB-EC"/>
</dbReference>
<dbReference type="InterPro" id="IPR020635">
    <property type="entry name" value="Tyr_kinase_cat_dom"/>
</dbReference>
<keyword evidence="5" id="KW-0812">Transmembrane</keyword>
<evidence type="ECO:0000313" key="19">
    <source>
        <dbReference type="WBParaSite" id="MCU_008987-RA"/>
    </source>
</evidence>
<evidence type="ECO:0000256" key="4">
    <source>
        <dbReference type="ARBA" id="ARBA00022679"/>
    </source>
</evidence>
<evidence type="ECO:0000256" key="11">
    <source>
        <dbReference type="ARBA" id="ARBA00023137"/>
    </source>
</evidence>
<keyword evidence="4" id="KW-0808">Transferase</keyword>
<keyword evidence="7" id="KW-0418">Kinase</keyword>
<dbReference type="InterPro" id="IPR000494">
    <property type="entry name" value="Rcpt_L-dom"/>
</dbReference>
<dbReference type="Pfam" id="PF14843">
    <property type="entry name" value="GF_recep_IV"/>
    <property type="match status" value="2"/>
</dbReference>
<evidence type="ECO:0000256" key="2">
    <source>
        <dbReference type="ARBA" id="ARBA00011902"/>
    </source>
</evidence>
<dbReference type="InterPro" id="IPR011009">
    <property type="entry name" value="Kinase-like_dom_sf"/>
</dbReference>
<dbReference type="SUPFAM" id="SSF52058">
    <property type="entry name" value="L domain-like"/>
    <property type="match status" value="2"/>
</dbReference>
<feature type="signal peptide" evidence="17">
    <location>
        <begin position="1"/>
        <end position="21"/>
    </location>
</feature>
<feature type="region of interest" description="Disordered" evidence="16">
    <location>
        <begin position="1369"/>
        <end position="1394"/>
    </location>
</feature>
<keyword evidence="17" id="KW-0732">Signal</keyword>
<dbReference type="SUPFAM" id="SSF57184">
    <property type="entry name" value="Growth factor receptor domain"/>
    <property type="match status" value="3"/>
</dbReference>
<proteinExistence type="predicted"/>
<keyword evidence="11" id="KW-0829">Tyrosine-protein kinase</keyword>
<dbReference type="InterPro" id="IPR008266">
    <property type="entry name" value="Tyr_kinase_AS"/>
</dbReference>
<keyword evidence="3" id="KW-0597">Phosphoprotein</keyword>
<evidence type="ECO:0000256" key="6">
    <source>
        <dbReference type="ARBA" id="ARBA00022741"/>
    </source>
</evidence>
<dbReference type="GO" id="GO:0008284">
    <property type="term" value="P:positive regulation of cell population proliferation"/>
    <property type="evidence" value="ECO:0007669"/>
    <property type="project" value="TreeGrafter"/>
</dbReference>
<evidence type="ECO:0000256" key="15">
    <source>
        <dbReference type="PROSITE-ProRule" id="PRU10141"/>
    </source>
</evidence>
<dbReference type="PROSITE" id="PS00109">
    <property type="entry name" value="PROTEIN_KINASE_TYR"/>
    <property type="match status" value="1"/>
</dbReference>
<accession>A0A5K3FPR9</accession>
<dbReference type="EC" id="2.7.10.1" evidence="2"/>
<dbReference type="SMART" id="SM00219">
    <property type="entry name" value="TyrKc"/>
    <property type="match status" value="1"/>
</dbReference>
<dbReference type="Pfam" id="PF00757">
    <property type="entry name" value="Furin-like"/>
    <property type="match status" value="1"/>
</dbReference>
<dbReference type="GO" id="GO:0009925">
    <property type="term" value="C:basal plasma membrane"/>
    <property type="evidence" value="ECO:0007669"/>
    <property type="project" value="TreeGrafter"/>
</dbReference>
<evidence type="ECO:0000256" key="7">
    <source>
        <dbReference type="ARBA" id="ARBA00022777"/>
    </source>
</evidence>
<evidence type="ECO:0000256" key="12">
    <source>
        <dbReference type="ARBA" id="ARBA00023170"/>
    </source>
</evidence>
<dbReference type="SUPFAM" id="SSF56112">
    <property type="entry name" value="Protein kinase-like (PK-like)"/>
    <property type="match status" value="1"/>
</dbReference>
<keyword evidence="13" id="KW-0325">Glycoprotein</keyword>
<dbReference type="GO" id="GO:0043066">
    <property type="term" value="P:negative regulation of apoptotic process"/>
    <property type="evidence" value="ECO:0007669"/>
    <property type="project" value="TreeGrafter"/>
</dbReference>
<evidence type="ECO:0000256" key="3">
    <source>
        <dbReference type="ARBA" id="ARBA00022553"/>
    </source>
</evidence>
<dbReference type="FunFam" id="1.10.510.10:FF:000027">
    <property type="entry name" value="Receptor protein-tyrosine kinase"/>
    <property type="match status" value="1"/>
</dbReference>
<keyword evidence="10" id="KW-0472">Membrane</keyword>